<dbReference type="OrthoDB" id="28455at2759"/>
<dbReference type="GO" id="GO:0000447">
    <property type="term" value="P:endonucleolytic cleavage in ITS1 to separate SSU-rRNA from 5.8S rRNA and LSU-rRNA from tricistronic rRNA transcript (SSU-rRNA, 5.8S rRNA, LSU-rRNA)"/>
    <property type="evidence" value="ECO:0007669"/>
    <property type="project" value="TreeGrafter"/>
</dbReference>
<evidence type="ECO:0000256" key="4">
    <source>
        <dbReference type="ARBA" id="ARBA00023242"/>
    </source>
</evidence>
<dbReference type="AlphaFoldDB" id="A0A8H7EP12"/>
<evidence type="ECO:0000256" key="3">
    <source>
        <dbReference type="ARBA" id="ARBA00022517"/>
    </source>
</evidence>
<protein>
    <recommendedName>
        <fullName evidence="5">Ribosome biogenesis regulatory protein</fullName>
    </recommendedName>
</protein>
<evidence type="ECO:0000256" key="5">
    <source>
        <dbReference type="RuleBase" id="RU364132"/>
    </source>
</evidence>
<dbReference type="GO" id="GO:0030687">
    <property type="term" value="C:preribosome, large subunit precursor"/>
    <property type="evidence" value="ECO:0007669"/>
    <property type="project" value="TreeGrafter"/>
</dbReference>
<dbReference type="InterPro" id="IPR007023">
    <property type="entry name" value="Ribosom_reg"/>
</dbReference>
<dbReference type="PANTHER" id="PTHR17602:SF4">
    <property type="entry name" value="RIBOSOME BIOGENESIS REGULATORY PROTEIN HOMOLOG"/>
    <property type="match status" value="1"/>
</dbReference>
<evidence type="ECO:0000313" key="8">
    <source>
        <dbReference type="Proteomes" id="UP000605846"/>
    </source>
</evidence>
<keyword evidence="4 5" id="KW-0539">Nucleus</keyword>
<keyword evidence="8" id="KW-1185">Reference proteome</keyword>
<accession>A0A8H7EP12</accession>
<name>A0A8H7EP12_9FUNG</name>
<dbReference type="Proteomes" id="UP000605846">
    <property type="component" value="Unassembled WGS sequence"/>
</dbReference>
<dbReference type="PANTHER" id="PTHR17602">
    <property type="entry name" value="RIBOSOME BIOGENESIS REGULATORY PROTEIN"/>
    <property type="match status" value="1"/>
</dbReference>
<comment type="caution">
    <text evidence="7">The sequence shown here is derived from an EMBL/GenBank/DDBJ whole genome shotgun (WGS) entry which is preliminary data.</text>
</comment>
<evidence type="ECO:0000256" key="1">
    <source>
        <dbReference type="ARBA" id="ARBA00004123"/>
    </source>
</evidence>
<comment type="subcellular location">
    <subcellularLocation>
        <location evidence="1 5">Nucleus</location>
    </subcellularLocation>
</comment>
<feature type="compositionally biased region" description="Basic and acidic residues" evidence="6">
    <location>
        <begin position="167"/>
        <end position="191"/>
    </location>
</feature>
<evidence type="ECO:0000313" key="7">
    <source>
        <dbReference type="EMBL" id="KAF7724749.1"/>
    </source>
</evidence>
<evidence type="ECO:0000256" key="2">
    <source>
        <dbReference type="ARBA" id="ARBA00010077"/>
    </source>
</evidence>
<keyword evidence="3 5" id="KW-0690">Ribosome biogenesis</keyword>
<sequence>MTSALEVSDILEAHKAQYKPITVEKLVPLDFDLNLLSGFDTNAYDEKRLKNDKEAYLKDLTRDNTQLIVNEIFKLPMVSNDAGVLAQLPERTTILPREKPLPKDKPLTRWEKFAKAKGIQKQKRERMVWDEDRQEYVPRWGYAGGQKDKLQDWLIEVPQNSDPMEDQYAKKREEKKERVERNAKRQKRNTEETNAATMAGKKDIREFKKSELQAAIAASKTATASMGKFDKKLKDEPKAKGVTHQFAPTIGDTKAEKNSALDILKKVVGKEDTLNVKKAVRLHSKEKSIKKQSKK</sequence>
<comment type="similarity">
    <text evidence="2 5">Belongs to the RRS1 family.</text>
</comment>
<dbReference type="GO" id="GO:0005730">
    <property type="term" value="C:nucleolus"/>
    <property type="evidence" value="ECO:0007669"/>
    <property type="project" value="TreeGrafter"/>
</dbReference>
<dbReference type="GO" id="GO:0016740">
    <property type="term" value="F:transferase activity"/>
    <property type="evidence" value="ECO:0007669"/>
    <property type="project" value="UniProtKB-KW"/>
</dbReference>
<gene>
    <name evidence="7" type="primary">RRS1</name>
    <name evidence="7" type="ORF">EC973_000777</name>
</gene>
<proteinExistence type="inferred from homology"/>
<dbReference type="GO" id="GO:0042273">
    <property type="term" value="P:ribosomal large subunit biogenesis"/>
    <property type="evidence" value="ECO:0007669"/>
    <property type="project" value="TreeGrafter"/>
</dbReference>
<dbReference type="Pfam" id="PF04939">
    <property type="entry name" value="RRS1"/>
    <property type="match status" value="1"/>
</dbReference>
<comment type="function">
    <text evidence="5">Involved in ribosomal large subunit assembly.</text>
</comment>
<evidence type="ECO:0000256" key="6">
    <source>
        <dbReference type="SAM" id="MobiDB-lite"/>
    </source>
</evidence>
<organism evidence="7 8">
    <name type="scientific">Apophysomyces ossiformis</name>
    <dbReference type="NCBI Taxonomy" id="679940"/>
    <lineage>
        <taxon>Eukaryota</taxon>
        <taxon>Fungi</taxon>
        <taxon>Fungi incertae sedis</taxon>
        <taxon>Mucoromycota</taxon>
        <taxon>Mucoromycotina</taxon>
        <taxon>Mucoromycetes</taxon>
        <taxon>Mucorales</taxon>
        <taxon>Mucorineae</taxon>
        <taxon>Mucoraceae</taxon>
        <taxon>Apophysomyces</taxon>
    </lineage>
</organism>
<keyword evidence="7" id="KW-0808">Transferase</keyword>
<dbReference type="EMBL" id="JABAYA010000112">
    <property type="protein sequence ID" value="KAF7724749.1"/>
    <property type="molecule type" value="Genomic_DNA"/>
</dbReference>
<feature type="region of interest" description="Disordered" evidence="6">
    <location>
        <begin position="160"/>
        <end position="195"/>
    </location>
</feature>
<reference evidence="7" key="1">
    <citation type="submission" date="2020-01" db="EMBL/GenBank/DDBJ databases">
        <title>Genome Sequencing of Three Apophysomyces-Like Fungal Strains Confirms a Novel Fungal Genus in the Mucoromycota with divergent Burkholderia-like Endosymbiotic Bacteria.</title>
        <authorList>
            <person name="Stajich J.E."/>
            <person name="Macias A.M."/>
            <person name="Carter-House D."/>
            <person name="Lovett B."/>
            <person name="Kasson L.R."/>
            <person name="Berry K."/>
            <person name="Grigoriev I."/>
            <person name="Chang Y."/>
            <person name="Spatafora J."/>
            <person name="Kasson M.T."/>
        </authorList>
    </citation>
    <scope>NUCLEOTIDE SEQUENCE</scope>
    <source>
        <strain evidence="7">NRRL A-21654</strain>
    </source>
</reference>